<proteinExistence type="predicted"/>
<evidence type="ECO:0000256" key="3">
    <source>
        <dbReference type="ARBA" id="ARBA00022679"/>
    </source>
</evidence>
<dbReference type="InterPro" id="IPR046341">
    <property type="entry name" value="SET_dom_sf"/>
</dbReference>
<keyword evidence="5" id="KW-0539">Nucleus</keyword>
<dbReference type="EMBL" id="JARK01001361">
    <property type="protein sequence ID" value="EYC19048.1"/>
    <property type="molecule type" value="Genomic_DNA"/>
</dbReference>
<gene>
    <name evidence="8" type="primary">Acey_s0025.g1138</name>
    <name evidence="8" type="synonym">Acey-set-17</name>
    <name evidence="8" type="ORF">Y032_0025g1138</name>
</gene>
<dbReference type="Proteomes" id="UP000024635">
    <property type="component" value="Unassembled WGS sequence"/>
</dbReference>
<dbReference type="STRING" id="53326.A0A016UX81"/>
<evidence type="ECO:0000313" key="8">
    <source>
        <dbReference type="EMBL" id="EYC19048.1"/>
    </source>
</evidence>
<dbReference type="AlphaFoldDB" id="A0A016UX81"/>
<organism evidence="8 9">
    <name type="scientific">Ancylostoma ceylanicum</name>
    <dbReference type="NCBI Taxonomy" id="53326"/>
    <lineage>
        <taxon>Eukaryota</taxon>
        <taxon>Metazoa</taxon>
        <taxon>Ecdysozoa</taxon>
        <taxon>Nematoda</taxon>
        <taxon>Chromadorea</taxon>
        <taxon>Rhabditida</taxon>
        <taxon>Rhabditina</taxon>
        <taxon>Rhabditomorpha</taxon>
        <taxon>Strongyloidea</taxon>
        <taxon>Ancylostomatidae</taxon>
        <taxon>Ancylostomatinae</taxon>
        <taxon>Ancylostoma</taxon>
    </lineage>
</organism>
<feature type="domain" description="SET" evidence="7">
    <location>
        <begin position="130"/>
        <end position="243"/>
    </location>
</feature>
<dbReference type="OrthoDB" id="40579at2759"/>
<dbReference type="SUPFAM" id="SSF82199">
    <property type="entry name" value="SET domain"/>
    <property type="match status" value="1"/>
</dbReference>
<evidence type="ECO:0000256" key="5">
    <source>
        <dbReference type="ARBA" id="ARBA00023242"/>
    </source>
</evidence>
<keyword evidence="2" id="KW-0489">Methyltransferase</keyword>
<sequence>MTTFQIPGLDYGSDDSSPETEEVPKESHMCIDCYSIAMRIVQLPRGAPVPDKYLIVHELTNQFSDEELATFGNALKESDIDPDGDDFIHCDRCNCYYRASCKEHPLFWVKDREPAKSSKPEDRARNTAPAFISIKTSSIPNAGMGAFAEACIPVGMVFGPYQGILIDDATEAEKDGYCWELRSHNGQHFIDGSNTQYSNWMRYINSSRHDKEQNLLAFQYCGGVYYRVIRPIKIKDELLVWYGKKFGKSLGVFTTLRSIKKPITAANKNPFIL</sequence>
<dbReference type="GO" id="GO:0032259">
    <property type="term" value="P:methylation"/>
    <property type="evidence" value="ECO:0007669"/>
    <property type="project" value="UniProtKB-KW"/>
</dbReference>
<dbReference type="Gene3D" id="2.170.270.10">
    <property type="entry name" value="SET domain"/>
    <property type="match status" value="1"/>
</dbReference>
<evidence type="ECO:0000259" key="7">
    <source>
        <dbReference type="PROSITE" id="PS50280"/>
    </source>
</evidence>
<evidence type="ECO:0000256" key="4">
    <source>
        <dbReference type="ARBA" id="ARBA00022691"/>
    </source>
</evidence>
<dbReference type="InterPro" id="IPR044417">
    <property type="entry name" value="PRDM7_9_PR-SET"/>
</dbReference>
<evidence type="ECO:0000256" key="2">
    <source>
        <dbReference type="ARBA" id="ARBA00022603"/>
    </source>
</evidence>
<comment type="caution">
    <text evidence="8">The sequence shown here is derived from an EMBL/GenBank/DDBJ whole genome shotgun (WGS) entry which is preliminary data.</text>
</comment>
<evidence type="ECO:0000256" key="6">
    <source>
        <dbReference type="SAM" id="MobiDB-lite"/>
    </source>
</evidence>
<dbReference type="GO" id="GO:0005634">
    <property type="term" value="C:nucleus"/>
    <property type="evidence" value="ECO:0007669"/>
    <property type="project" value="UniProtKB-SubCell"/>
</dbReference>
<accession>A0A016UX81</accession>
<evidence type="ECO:0000313" key="9">
    <source>
        <dbReference type="Proteomes" id="UP000024635"/>
    </source>
</evidence>
<dbReference type="CDD" id="cd19193">
    <property type="entry name" value="PR-SET_PRDM7_9"/>
    <property type="match status" value="1"/>
</dbReference>
<dbReference type="SMART" id="SM00317">
    <property type="entry name" value="SET"/>
    <property type="match status" value="1"/>
</dbReference>
<dbReference type="PROSITE" id="PS50280">
    <property type="entry name" value="SET"/>
    <property type="match status" value="1"/>
</dbReference>
<keyword evidence="3" id="KW-0808">Transferase</keyword>
<keyword evidence="9" id="KW-1185">Reference proteome</keyword>
<evidence type="ECO:0000256" key="1">
    <source>
        <dbReference type="ARBA" id="ARBA00004123"/>
    </source>
</evidence>
<dbReference type="InterPro" id="IPR001214">
    <property type="entry name" value="SET_dom"/>
</dbReference>
<comment type="subcellular location">
    <subcellularLocation>
        <location evidence="1">Nucleus</location>
    </subcellularLocation>
</comment>
<dbReference type="GO" id="GO:0042054">
    <property type="term" value="F:histone methyltransferase activity"/>
    <property type="evidence" value="ECO:0007669"/>
    <property type="project" value="InterPro"/>
</dbReference>
<dbReference type="Pfam" id="PF21549">
    <property type="entry name" value="PRDM2_PR"/>
    <property type="match status" value="1"/>
</dbReference>
<feature type="compositionally biased region" description="Acidic residues" evidence="6">
    <location>
        <begin position="12"/>
        <end position="21"/>
    </location>
</feature>
<reference evidence="9" key="1">
    <citation type="journal article" date="2015" name="Nat. Genet.">
        <title>The genome and transcriptome of the zoonotic hookworm Ancylostoma ceylanicum identify infection-specific gene families.</title>
        <authorList>
            <person name="Schwarz E.M."/>
            <person name="Hu Y."/>
            <person name="Antoshechkin I."/>
            <person name="Miller M.M."/>
            <person name="Sternberg P.W."/>
            <person name="Aroian R.V."/>
        </authorList>
    </citation>
    <scope>NUCLEOTIDE SEQUENCE</scope>
    <source>
        <strain evidence="9">HY135</strain>
    </source>
</reference>
<keyword evidence="4" id="KW-0949">S-adenosyl-L-methionine</keyword>
<name>A0A016UX81_9BILA</name>
<feature type="region of interest" description="Disordered" evidence="6">
    <location>
        <begin position="1"/>
        <end position="22"/>
    </location>
</feature>
<protein>
    <recommendedName>
        <fullName evidence="7">SET domain-containing protein</fullName>
    </recommendedName>
</protein>